<evidence type="ECO:0000313" key="3">
    <source>
        <dbReference type="Proteomes" id="UP000176451"/>
    </source>
</evidence>
<dbReference type="Proteomes" id="UP000176451">
    <property type="component" value="Unassembled WGS sequence"/>
</dbReference>
<dbReference type="InterPro" id="IPR000182">
    <property type="entry name" value="GNAT_dom"/>
</dbReference>
<dbReference type="Pfam" id="PF00583">
    <property type="entry name" value="Acetyltransf_1"/>
    <property type="match status" value="1"/>
</dbReference>
<dbReference type="AlphaFoldDB" id="A0A1F5EKQ3"/>
<dbReference type="STRING" id="1797469.A3F08_03505"/>
<evidence type="ECO:0000259" key="1">
    <source>
        <dbReference type="PROSITE" id="PS51186"/>
    </source>
</evidence>
<dbReference type="EMBL" id="MEZV01000003">
    <property type="protein sequence ID" value="OGD67923.1"/>
    <property type="molecule type" value="Genomic_DNA"/>
</dbReference>
<dbReference type="SUPFAM" id="SSF55729">
    <property type="entry name" value="Acyl-CoA N-acyltransferases (Nat)"/>
    <property type="match status" value="1"/>
</dbReference>
<comment type="caution">
    <text evidence="2">The sequence shown here is derived from an EMBL/GenBank/DDBJ whole genome shotgun (WGS) entry which is preliminary data.</text>
</comment>
<accession>A0A1F5EKQ3</accession>
<reference evidence="2 3" key="1">
    <citation type="journal article" date="2016" name="Nat. Commun.">
        <title>Thousands of microbial genomes shed light on interconnected biogeochemical processes in an aquifer system.</title>
        <authorList>
            <person name="Anantharaman K."/>
            <person name="Brown C.T."/>
            <person name="Hug L.A."/>
            <person name="Sharon I."/>
            <person name="Castelle C.J."/>
            <person name="Probst A.J."/>
            <person name="Thomas B.C."/>
            <person name="Singh A."/>
            <person name="Wilkins M.J."/>
            <person name="Karaoz U."/>
            <person name="Brodie E.L."/>
            <person name="Williams K.H."/>
            <person name="Hubbard S.S."/>
            <person name="Banfield J.F."/>
        </authorList>
    </citation>
    <scope>NUCLEOTIDE SEQUENCE [LARGE SCALE GENOMIC DNA]</scope>
</reference>
<proteinExistence type="predicted"/>
<gene>
    <name evidence="2" type="ORF">A3F08_03505</name>
</gene>
<dbReference type="GO" id="GO:0016747">
    <property type="term" value="F:acyltransferase activity, transferring groups other than amino-acyl groups"/>
    <property type="evidence" value="ECO:0007669"/>
    <property type="project" value="InterPro"/>
</dbReference>
<dbReference type="PROSITE" id="PS51186">
    <property type="entry name" value="GNAT"/>
    <property type="match status" value="1"/>
</dbReference>
<organism evidence="2 3">
    <name type="scientific">Candidatus Berkelbacteria bacterium RIFCSPHIGHO2_12_FULL_36_9</name>
    <dbReference type="NCBI Taxonomy" id="1797469"/>
    <lineage>
        <taxon>Bacteria</taxon>
        <taxon>Candidatus Berkelbacteria</taxon>
    </lineage>
</organism>
<dbReference type="CDD" id="cd04301">
    <property type="entry name" value="NAT_SF"/>
    <property type="match status" value="1"/>
</dbReference>
<feature type="domain" description="N-acetyltransferase" evidence="1">
    <location>
        <begin position="4"/>
        <end position="146"/>
    </location>
</feature>
<dbReference type="InterPro" id="IPR016181">
    <property type="entry name" value="Acyl_CoA_acyltransferase"/>
</dbReference>
<evidence type="ECO:0000313" key="2">
    <source>
        <dbReference type="EMBL" id="OGD67923.1"/>
    </source>
</evidence>
<protein>
    <recommendedName>
        <fullName evidence="1">N-acetyltransferase domain-containing protein</fullName>
    </recommendedName>
</protein>
<dbReference type="Gene3D" id="3.40.630.30">
    <property type="match status" value="1"/>
</dbReference>
<sequence length="146" mass="17454">MIEIKITEMKDEKEIEFLRNKSSFNYTYDKATIKSLKRHFQLKDSLYLIAKKGKEFVAFCSIDRGWWEDNFFFIREILVDPNFQKLGIGRELMNRCIKHARTKKATGVVTETAFENSPMQTLCSKFDFKEWNNPQWKEGITYKLLF</sequence>
<name>A0A1F5EKQ3_9BACT</name>